<evidence type="ECO:0000256" key="7">
    <source>
        <dbReference type="ARBA" id="ARBA00023077"/>
    </source>
</evidence>
<evidence type="ECO:0000259" key="13">
    <source>
        <dbReference type="Pfam" id="PF00593"/>
    </source>
</evidence>
<accession>A0A9Q3S0V3</accession>
<keyword evidence="9 10" id="KW-0998">Cell outer membrane</keyword>
<keyword evidence="6" id="KW-0406">Ion transport</keyword>
<evidence type="ECO:0000256" key="3">
    <source>
        <dbReference type="ARBA" id="ARBA00022452"/>
    </source>
</evidence>
<keyword evidence="5 12" id="KW-0732">Signal</keyword>
<keyword evidence="8 10" id="KW-0472">Membrane</keyword>
<dbReference type="InterPro" id="IPR036942">
    <property type="entry name" value="Beta-barrel_TonB_sf"/>
</dbReference>
<evidence type="ECO:0000256" key="9">
    <source>
        <dbReference type="ARBA" id="ARBA00023237"/>
    </source>
</evidence>
<dbReference type="Proteomes" id="UP000824927">
    <property type="component" value="Unassembled WGS sequence"/>
</dbReference>
<dbReference type="InterPro" id="IPR039426">
    <property type="entry name" value="TonB-dep_rcpt-like"/>
</dbReference>
<dbReference type="GO" id="GO:0015889">
    <property type="term" value="P:cobalamin transport"/>
    <property type="evidence" value="ECO:0007669"/>
    <property type="project" value="TreeGrafter"/>
</dbReference>
<proteinExistence type="inferred from homology"/>
<evidence type="ECO:0000256" key="4">
    <source>
        <dbReference type="ARBA" id="ARBA00022692"/>
    </source>
</evidence>
<feature type="signal peptide" evidence="12">
    <location>
        <begin position="1"/>
        <end position="19"/>
    </location>
</feature>
<evidence type="ECO:0000256" key="11">
    <source>
        <dbReference type="RuleBase" id="RU003357"/>
    </source>
</evidence>
<comment type="similarity">
    <text evidence="10 11">Belongs to the TonB-dependent receptor family.</text>
</comment>
<keyword evidence="4 10" id="KW-0812">Transmembrane</keyword>
<evidence type="ECO:0000313" key="15">
    <source>
        <dbReference type="EMBL" id="MBY6217952.1"/>
    </source>
</evidence>
<comment type="subcellular location">
    <subcellularLocation>
        <location evidence="1 10">Cell outer membrane</location>
        <topology evidence="1 10">Multi-pass membrane protein</topology>
    </subcellularLocation>
</comment>
<feature type="domain" description="TonB-dependent receptor plug" evidence="14">
    <location>
        <begin position="77"/>
        <end position="185"/>
    </location>
</feature>
<dbReference type="Gene3D" id="2.40.170.20">
    <property type="entry name" value="TonB-dependent receptor, beta-barrel domain"/>
    <property type="match status" value="1"/>
</dbReference>
<feature type="domain" description="TonB-dependent receptor-like beta-barrel" evidence="13">
    <location>
        <begin position="301"/>
        <end position="626"/>
    </location>
</feature>
<dbReference type="RefSeq" id="WP_222404932.1">
    <property type="nucleotide sequence ID" value="NZ_JAHVKP010000001.1"/>
</dbReference>
<keyword evidence="2 10" id="KW-0813">Transport</keyword>
<keyword evidence="7 11" id="KW-0798">TonB box</keyword>
<evidence type="ECO:0000256" key="6">
    <source>
        <dbReference type="ARBA" id="ARBA00023065"/>
    </source>
</evidence>
<dbReference type="GO" id="GO:0009279">
    <property type="term" value="C:cell outer membrane"/>
    <property type="evidence" value="ECO:0007669"/>
    <property type="project" value="UniProtKB-SubCell"/>
</dbReference>
<dbReference type="PANTHER" id="PTHR30069">
    <property type="entry name" value="TONB-DEPENDENT OUTER MEMBRANE RECEPTOR"/>
    <property type="match status" value="1"/>
</dbReference>
<dbReference type="InterPro" id="IPR012910">
    <property type="entry name" value="Plug_dom"/>
</dbReference>
<dbReference type="CDD" id="cd01347">
    <property type="entry name" value="ligand_gated_channel"/>
    <property type="match status" value="1"/>
</dbReference>
<organism evidence="15 16">
    <name type="scientific">Qipengyuania aquimaris</name>
    <dbReference type="NCBI Taxonomy" id="255984"/>
    <lineage>
        <taxon>Bacteria</taxon>
        <taxon>Pseudomonadati</taxon>
        <taxon>Pseudomonadota</taxon>
        <taxon>Alphaproteobacteria</taxon>
        <taxon>Sphingomonadales</taxon>
        <taxon>Erythrobacteraceae</taxon>
        <taxon>Qipengyuania</taxon>
    </lineage>
</organism>
<dbReference type="Pfam" id="PF00593">
    <property type="entry name" value="TonB_dep_Rec_b-barrel"/>
    <property type="match status" value="1"/>
</dbReference>
<dbReference type="PROSITE" id="PS52016">
    <property type="entry name" value="TONB_DEPENDENT_REC_3"/>
    <property type="match status" value="1"/>
</dbReference>
<evidence type="ECO:0000256" key="5">
    <source>
        <dbReference type="ARBA" id="ARBA00022729"/>
    </source>
</evidence>
<evidence type="ECO:0000256" key="1">
    <source>
        <dbReference type="ARBA" id="ARBA00004571"/>
    </source>
</evidence>
<dbReference type="GO" id="GO:0006811">
    <property type="term" value="P:monoatomic ion transport"/>
    <property type="evidence" value="ECO:0007669"/>
    <property type="project" value="UniProtKB-KW"/>
</dbReference>
<name>A0A9Q3S0V3_9SPHN</name>
<evidence type="ECO:0000256" key="8">
    <source>
        <dbReference type="ARBA" id="ARBA00023136"/>
    </source>
</evidence>
<dbReference type="InterPro" id="IPR000531">
    <property type="entry name" value="Beta-barrel_TonB"/>
</dbReference>
<evidence type="ECO:0000256" key="12">
    <source>
        <dbReference type="SAM" id="SignalP"/>
    </source>
</evidence>
<gene>
    <name evidence="15" type="ORF">KUV31_06300</name>
</gene>
<evidence type="ECO:0000313" key="16">
    <source>
        <dbReference type="Proteomes" id="UP000824927"/>
    </source>
</evidence>
<dbReference type="EMBL" id="JAHVKP010000001">
    <property type="protein sequence ID" value="MBY6217952.1"/>
    <property type="molecule type" value="Genomic_DNA"/>
</dbReference>
<dbReference type="AlphaFoldDB" id="A0A9Q3S0V3"/>
<feature type="chain" id="PRO_5040351459" evidence="12">
    <location>
        <begin position="20"/>
        <end position="652"/>
    </location>
</feature>
<reference evidence="15" key="1">
    <citation type="submission" date="2021-06" db="EMBL/GenBank/DDBJ databases">
        <title>50 bacteria genomes isolated from Dapeng, Shenzhen, China.</title>
        <authorList>
            <person name="Zheng W."/>
            <person name="Yu S."/>
            <person name="Huang Y."/>
        </authorList>
    </citation>
    <scope>NUCLEOTIDE SEQUENCE</scope>
    <source>
        <strain evidence="15">DP4N28-2</strain>
    </source>
</reference>
<protein>
    <submittedName>
        <fullName evidence="15">TonB-dependent receptor</fullName>
    </submittedName>
</protein>
<dbReference type="Gene3D" id="2.170.130.10">
    <property type="entry name" value="TonB-dependent receptor, plug domain"/>
    <property type="match status" value="1"/>
</dbReference>
<dbReference type="Pfam" id="PF07715">
    <property type="entry name" value="Plug"/>
    <property type="match status" value="1"/>
</dbReference>
<evidence type="ECO:0000259" key="14">
    <source>
        <dbReference type="Pfam" id="PF07715"/>
    </source>
</evidence>
<evidence type="ECO:0000256" key="2">
    <source>
        <dbReference type="ARBA" id="ARBA00022448"/>
    </source>
</evidence>
<keyword evidence="3 10" id="KW-1134">Transmembrane beta strand</keyword>
<dbReference type="InterPro" id="IPR037066">
    <property type="entry name" value="Plug_dom_sf"/>
</dbReference>
<keyword evidence="15" id="KW-0675">Receptor</keyword>
<evidence type="ECO:0000256" key="10">
    <source>
        <dbReference type="PROSITE-ProRule" id="PRU01360"/>
    </source>
</evidence>
<dbReference type="SUPFAM" id="SSF56935">
    <property type="entry name" value="Porins"/>
    <property type="match status" value="1"/>
</dbReference>
<dbReference type="PANTHER" id="PTHR30069:SF53">
    <property type="entry name" value="COLICIN I RECEPTOR-RELATED"/>
    <property type="match status" value="1"/>
</dbReference>
<comment type="caution">
    <text evidence="15">The sequence shown here is derived from an EMBL/GenBank/DDBJ whole genome shotgun (WGS) entry which is preliminary data.</text>
</comment>
<sequence>MTKYVFLLTASAIPGAALAQDSTEDALAEIIAAQDAGEPADQAHYGQPPRGQVEPVPVVDDPAALITVTANGLGSDIRNTGQPVTIIAREEIVSVQGADPTRVLARVPGLTFSRNGGVGGFTGVNVRGAGSEQVLVLVDGVPVADPSAPAGGFDFGSLLTGTASKIDVLRGSNSTIWGSDAIGGVIDISTRADTGFQGSLEAGSRGSVFASALGGVSDDKFYVGLTGSWYATDGFSSAANGVEDDGFTQMATGITAFYDVAGNLELSGHLNMSESQLDIDGFPAPSFALADTGETQKALRYWGDIGLSYYGTDLTLRARYSRADTDRTNRAEDRTVAFESKGQMERADIRGEYRLVGGLTAAFGYDYQRNQYETTFDQFAQADIQGVYAQMGWVMGNLSVHAGARVDDHDYFGSETSFGADASYVLSNGWRVRASVGEGFKAPSLFQLFSDYGNRALEPEQSTSVDIGIETGRRDSGRYFSLTAFRRDSENLIDFVFCTGVAPTPCSPGQFGTYDNVERARSQGIEAEAGINLTSDLRLSGVYSLVDAEDRMTGNELARRPRNFGTFFADWQSQFGLSLGADLRIVGDSFNDAGNFTPIDGYELVDLRASFDFGDNFEVFGRVENVFDTEYETVTGYGTPGTGVFAGVRARM</sequence>